<reference evidence="2 3" key="1">
    <citation type="journal article" date="2018" name="Front. Plant Sci.">
        <title>Red Clover (Trifolium pratense) and Zigzag Clover (T. medium) - A Picture of Genomic Similarities and Differences.</title>
        <authorList>
            <person name="Dluhosova J."/>
            <person name="Istvanek J."/>
            <person name="Nedelnik J."/>
            <person name="Repkova J."/>
        </authorList>
    </citation>
    <scope>NUCLEOTIDE SEQUENCE [LARGE SCALE GENOMIC DNA]</scope>
    <source>
        <strain evidence="3">cv. 10/8</strain>
        <tissue evidence="2">Leaf</tissue>
    </source>
</reference>
<dbReference type="AlphaFoldDB" id="A0A392M6G2"/>
<keyword evidence="3" id="KW-1185">Reference proteome</keyword>
<sequence>SRRDAAAVTDREQRLREDEVTMEGVLH</sequence>
<evidence type="ECO:0000256" key="1">
    <source>
        <dbReference type="SAM" id="MobiDB-lite"/>
    </source>
</evidence>
<proteinExistence type="predicted"/>
<feature type="region of interest" description="Disordered" evidence="1">
    <location>
        <begin position="1"/>
        <end position="27"/>
    </location>
</feature>
<gene>
    <name evidence="2" type="ORF">A2U01_0003704</name>
</gene>
<comment type="caution">
    <text evidence="2">The sequence shown here is derived from an EMBL/GenBank/DDBJ whole genome shotgun (WGS) entry which is preliminary data.</text>
</comment>
<protein>
    <submittedName>
        <fullName evidence="2">Uncharacterized protein</fullName>
    </submittedName>
</protein>
<feature type="non-terminal residue" evidence="2">
    <location>
        <position position="1"/>
    </location>
</feature>
<evidence type="ECO:0000313" key="2">
    <source>
        <dbReference type="EMBL" id="MCH82891.1"/>
    </source>
</evidence>
<name>A0A392M6G2_9FABA</name>
<accession>A0A392M6G2</accession>
<evidence type="ECO:0000313" key="3">
    <source>
        <dbReference type="Proteomes" id="UP000265520"/>
    </source>
</evidence>
<dbReference type="Proteomes" id="UP000265520">
    <property type="component" value="Unassembled WGS sequence"/>
</dbReference>
<organism evidence="2 3">
    <name type="scientific">Trifolium medium</name>
    <dbReference type="NCBI Taxonomy" id="97028"/>
    <lineage>
        <taxon>Eukaryota</taxon>
        <taxon>Viridiplantae</taxon>
        <taxon>Streptophyta</taxon>
        <taxon>Embryophyta</taxon>
        <taxon>Tracheophyta</taxon>
        <taxon>Spermatophyta</taxon>
        <taxon>Magnoliopsida</taxon>
        <taxon>eudicotyledons</taxon>
        <taxon>Gunneridae</taxon>
        <taxon>Pentapetalae</taxon>
        <taxon>rosids</taxon>
        <taxon>fabids</taxon>
        <taxon>Fabales</taxon>
        <taxon>Fabaceae</taxon>
        <taxon>Papilionoideae</taxon>
        <taxon>50 kb inversion clade</taxon>
        <taxon>NPAAA clade</taxon>
        <taxon>Hologalegina</taxon>
        <taxon>IRL clade</taxon>
        <taxon>Trifolieae</taxon>
        <taxon>Trifolium</taxon>
    </lineage>
</organism>
<dbReference type="EMBL" id="LXQA010004349">
    <property type="protein sequence ID" value="MCH82891.1"/>
    <property type="molecule type" value="Genomic_DNA"/>
</dbReference>
<feature type="compositionally biased region" description="Basic and acidic residues" evidence="1">
    <location>
        <begin position="1"/>
        <end position="19"/>
    </location>
</feature>